<reference evidence="2 3" key="1">
    <citation type="journal article" date="2016" name="Genome Announc.">
        <title>First Complete Genome Sequence of a Subdivision 6 Acidobacterium Strain.</title>
        <authorList>
            <person name="Huang S."/>
            <person name="Vieira S."/>
            <person name="Bunk B."/>
            <person name="Riedel T."/>
            <person name="Sproer C."/>
            <person name="Overmann J."/>
        </authorList>
    </citation>
    <scope>NUCLEOTIDE SEQUENCE [LARGE SCALE GENOMIC DNA]</scope>
    <source>
        <strain evidence="3">DSM 100886 HEG_-6_39</strain>
    </source>
</reference>
<dbReference type="InterPro" id="IPR016181">
    <property type="entry name" value="Acyl_CoA_acyltransferase"/>
</dbReference>
<keyword evidence="3" id="KW-1185">Reference proteome</keyword>
<dbReference type="CDD" id="cd04301">
    <property type="entry name" value="NAT_SF"/>
    <property type="match status" value="1"/>
</dbReference>
<dbReference type="InterPro" id="IPR038764">
    <property type="entry name" value="GNAT_N_AcTrfase_prd"/>
</dbReference>
<organism evidence="2 3">
    <name type="scientific">Luteitalea pratensis</name>
    <dbReference type="NCBI Taxonomy" id="1855912"/>
    <lineage>
        <taxon>Bacteria</taxon>
        <taxon>Pseudomonadati</taxon>
        <taxon>Acidobacteriota</taxon>
        <taxon>Vicinamibacteria</taxon>
        <taxon>Vicinamibacterales</taxon>
        <taxon>Vicinamibacteraceae</taxon>
        <taxon>Luteitalea</taxon>
    </lineage>
</organism>
<dbReference type="KEGG" id="abac:LuPra_01242"/>
<accession>A0A143PJU7</accession>
<dbReference type="Gene3D" id="3.40.630.30">
    <property type="match status" value="1"/>
</dbReference>
<dbReference type="PANTHER" id="PTHR41700">
    <property type="entry name" value="GCN5-RELATED N-ACETYLTRANSFERASE"/>
    <property type="match status" value="1"/>
</dbReference>
<dbReference type="GO" id="GO:0016747">
    <property type="term" value="F:acyltransferase activity, transferring groups other than amino-acyl groups"/>
    <property type="evidence" value="ECO:0007669"/>
    <property type="project" value="InterPro"/>
</dbReference>
<reference evidence="3" key="2">
    <citation type="submission" date="2016-04" db="EMBL/GenBank/DDBJ databases">
        <title>First Complete Genome Sequence of a Subdivision 6 Acidobacterium.</title>
        <authorList>
            <person name="Huang S."/>
            <person name="Vieira S."/>
            <person name="Bunk B."/>
            <person name="Riedel T."/>
            <person name="Sproeer C."/>
            <person name="Overmann J."/>
        </authorList>
    </citation>
    <scope>NUCLEOTIDE SEQUENCE [LARGE SCALE GENOMIC DNA]</scope>
    <source>
        <strain evidence="3">DSM 100886 HEG_-6_39</strain>
    </source>
</reference>
<dbReference type="STRING" id="1855912.LuPra_01242"/>
<dbReference type="InterPro" id="IPR000182">
    <property type="entry name" value="GNAT_dom"/>
</dbReference>
<evidence type="ECO:0000259" key="1">
    <source>
        <dbReference type="PROSITE" id="PS51186"/>
    </source>
</evidence>
<evidence type="ECO:0000313" key="3">
    <source>
        <dbReference type="Proteomes" id="UP000076079"/>
    </source>
</evidence>
<dbReference type="EMBL" id="CP015136">
    <property type="protein sequence ID" value="AMY08054.1"/>
    <property type="molecule type" value="Genomic_DNA"/>
</dbReference>
<dbReference type="PANTHER" id="PTHR41700:SF1">
    <property type="entry name" value="N-ACETYLTRANSFERASE DOMAIN-CONTAINING PROTEIN"/>
    <property type="match status" value="1"/>
</dbReference>
<sequence>MTMQQAMARDGGDASSNAPLEFRELTTVEDIRLVQDMERRVWGAEDIDVSPVLLMAALVKSGALLLGAFLDGRMRGFAFSVPGDRHGHRLHWSHMTGVDEALRSSGLGTLLKLEQARRVAARGYARIQWTYDPLQSLNAHLNLVKLGASADEYAEHVYGDSTSDLHRGAPTDRFIVTWLLDEAGVPMRSPRLARAAGQEGVAAGTVVTQGGWDRYHADGELPTAPVIRVPVPARFSAMLQEAPDLAMAWRMQTRAQFEALFAAGYEAVSFRRVGESGEYIMVNEVPCPDCP</sequence>
<dbReference type="Proteomes" id="UP000076079">
    <property type="component" value="Chromosome"/>
</dbReference>
<dbReference type="Pfam" id="PF13480">
    <property type="entry name" value="Acetyltransf_6"/>
    <property type="match status" value="1"/>
</dbReference>
<dbReference type="SUPFAM" id="SSF55729">
    <property type="entry name" value="Acyl-CoA N-acyltransferases (Nat)"/>
    <property type="match status" value="1"/>
</dbReference>
<gene>
    <name evidence="2" type="ORF">LuPra_01242</name>
</gene>
<dbReference type="AlphaFoldDB" id="A0A143PJU7"/>
<protein>
    <recommendedName>
        <fullName evidence="1">N-acetyltransferase domain-containing protein</fullName>
    </recommendedName>
</protein>
<evidence type="ECO:0000313" key="2">
    <source>
        <dbReference type="EMBL" id="AMY08054.1"/>
    </source>
</evidence>
<dbReference type="PROSITE" id="PS51186">
    <property type="entry name" value="GNAT"/>
    <property type="match status" value="1"/>
</dbReference>
<proteinExistence type="predicted"/>
<dbReference type="InterPro" id="IPR038740">
    <property type="entry name" value="BioF2-like_GNAT_dom"/>
</dbReference>
<name>A0A143PJU7_LUTPR</name>
<feature type="domain" description="N-acetyltransferase" evidence="1">
    <location>
        <begin position="20"/>
        <end position="192"/>
    </location>
</feature>